<dbReference type="Proteomes" id="UP001500051">
    <property type="component" value="Unassembled WGS sequence"/>
</dbReference>
<accession>A0ABP7CV30</accession>
<keyword evidence="2" id="KW-1185">Reference proteome</keyword>
<evidence type="ECO:0000313" key="2">
    <source>
        <dbReference type="Proteomes" id="UP001500051"/>
    </source>
</evidence>
<gene>
    <name evidence="1" type="ORF">GCM10022204_10880</name>
</gene>
<organism evidence="1 2">
    <name type="scientific">Microlunatus aurantiacus</name>
    <dbReference type="NCBI Taxonomy" id="446786"/>
    <lineage>
        <taxon>Bacteria</taxon>
        <taxon>Bacillati</taxon>
        <taxon>Actinomycetota</taxon>
        <taxon>Actinomycetes</taxon>
        <taxon>Propionibacteriales</taxon>
        <taxon>Propionibacteriaceae</taxon>
        <taxon>Microlunatus</taxon>
    </lineage>
</organism>
<dbReference type="EMBL" id="BAAAYX010000002">
    <property type="protein sequence ID" value="GAA3696745.1"/>
    <property type="molecule type" value="Genomic_DNA"/>
</dbReference>
<protein>
    <submittedName>
        <fullName evidence="1">Uncharacterized protein</fullName>
    </submittedName>
</protein>
<sequence length="99" mass="11406">MRASPIDPRDQTSEIDDPEYRVYFWTSSAGSLWSCSEWELAEADIDEVLDWVKAHANGRLHSLWVVLRRPDGVQLVRLRGIDPTAEPSTWPRWAREAKG</sequence>
<comment type="caution">
    <text evidence="1">The sequence shown here is derived from an EMBL/GenBank/DDBJ whole genome shotgun (WGS) entry which is preliminary data.</text>
</comment>
<reference evidence="2" key="1">
    <citation type="journal article" date="2019" name="Int. J. Syst. Evol. Microbiol.">
        <title>The Global Catalogue of Microorganisms (GCM) 10K type strain sequencing project: providing services to taxonomists for standard genome sequencing and annotation.</title>
        <authorList>
            <consortium name="The Broad Institute Genomics Platform"/>
            <consortium name="The Broad Institute Genome Sequencing Center for Infectious Disease"/>
            <person name="Wu L."/>
            <person name="Ma J."/>
        </authorList>
    </citation>
    <scope>NUCLEOTIDE SEQUENCE [LARGE SCALE GENOMIC DNA]</scope>
    <source>
        <strain evidence="2">JCM 16548</strain>
    </source>
</reference>
<proteinExistence type="predicted"/>
<evidence type="ECO:0000313" key="1">
    <source>
        <dbReference type="EMBL" id="GAA3696745.1"/>
    </source>
</evidence>
<dbReference type="RefSeq" id="WP_344811243.1">
    <property type="nucleotide sequence ID" value="NZ_BAAAYX010000002.1"/>
</dbReference>
<name>A0ABP7CV30_9ACTN</name>